<dbReference type="InterPro" id="IPR013087">
    <property type="entry name" value="Znf_C2H2_type"/>
</dbReference>
<feature type="domain" description="C2H2-type" evidence="3">
    <location>
        <begin position="513"/>
        <end position="542"/>
    </location>
</feature>
<protein>
    <recommendedName>
        <fullName evidence="3">C2H2-type domain-containing protein</fullName>
    </recommendedName>
</protein>
<feature type="compositionally biased region" description="Polar residues" evidence="2">
    <location>
        <begin position="742"/>
        <end position="763"/>
    </location>
</feature>
<dbReference type="PANTHER" id="PTHR12451:SF0">
    <property type="entry name" value="ZINC FINGER PROTEIN CASTOR HOMOLOG 1"/>
    <property type="match status" value="1"/>
</dbReference>
<organism evidence="4 5">
    <name type="scientific">Clavelina lepadiformis</name>
    <name type="common">Light-bulb sea squirt</name>
    <name type="synonym">Ascidia lepadiformis</name>
    <dbReference type="NCBI Taxonomy" id="159417"/>
    <lineage>
        <taxon>Eukaryota</taxon>
        <taxon>Metazoa</taxon>
        <taxon>Chordata</taxon>
        <taxon>Tunicata</taxon>
        <taxon>Ascidiacea</taxon>
        <taxon>Aplousobranchia</taxon>
        <taxon>Clavelinidae</taxon>
        <taxon>Clavelina</taxon>
    </lineage>
</organism>
<reference evidence="4 5" key="1">
    <citation type="submission" date="2024-02" db="EMBL/GenBank/DDBJ databases">
        <authorList>
            <person name="Daric V."/>
            <person name="Darras S."/>
        </authorList>
    </citation>
    <scope>NUCLEOTIDE SEQUENCE [LARGE SCALE GENOMIC DNA]</scope>
</reference>
<dbReference type="PANTHER" id="PTHR12451">
    <property type="entry name" value="TRANSCRIPTION FACTOR CASTOR PROTEIN MING -RELATED"/>
    <property type="match status" value="1"/>
</dbReference>
<dbReference type="EMBL" id="CAWYQH010000114">
    <property type="protein sequence ID" value="CAK8690278.1"/>
    <property type="molecule type" value="Genomic_DNA"/>
</dbReference>
<feature type="region of interest" description="Disordered" evidence="2">
    <location>
        <begin position="1540"/>
        <end position="1567"/>
    </location>
</feature>
<proteinExistence type="predicted"/>
<evidence type="ECO:0000256" key="2">
    <source>
        <dbReference type="SAM" id="MobiDB-lite"/>
    </source>
</evidence>
<evidence type="ECO:0000313" key="5">
    <source>
        <dbReference type="Proteomes" id="UP001642483"/>
    </source>
</evidence>
<evidence type="ECO:0000313" key="4">
    <source>
        <dbReference type="EMBL" id="CAK8690278.1"/>
    </source>
</evidence>
<feature type="compositionally biased region" description="Basic residues" evidence="2">
    <location>
        <begin position="1"/>
        <end position="10"/>
    </location>
</feature>
<feature type="domain" description="C2H2-type" evidence="3">
    <location>
        <begin position="571"/>
        <end position="600"/>
    </location>
</feature>
<feature type="domain" description="C2H2-type" evidence="3">
    <location>
        <begin position="454"/>
        <end position="483"/>
    </location>
</feature>
<gene>
    <name evidence="4" type="ORF">CVLEPA_LOCUS22908</name>
</gene>
<feature type="region of interest" description="Disordered" evidence="2">
    <location>
        <begin position="593"/>
        <end position="623"/>
    </location>
</feature>
<accession>A0ABP0GER5</accession>
<comment type="caution">
    <text evidence="4">The sequence shown here is derived from an EMBL/GenBank/DDBJ whole genome shotgun (WGS) entry which is preliminary data.</text>
</comment>
<feature type="region of interest" description="Disordered" evidence="2">
    <location>
        <begin position="1"/>
        <end position="58"/>
    </location>
</feature>
<feature type="compositionally biased region" description="Polar residues" evidence="2">
    <location>
        <begin position="668"/>
        <end position="690"/>
    </location>
</feature>
<dbReference type="PROSITE" id="PS50157">
    <property type="entry name" value="ZINC_FINGER_C2H2_2"/>
    <property type="match status" value="4"/>
</dbReference>
<dbReference type="PROSITE" id="PS00028">
    <property type="entry name" value="ZINC_FINGER_C2H2_1"/>
    <property type="match status" value="6"/>
</dbReference>
<keyword evidence="1" id="KW-0863">Zinc-finger</keyword>
<keyword evidence="5" id="KW-1185">Reference proteome</keyword>
<dbReference type="SMART" id="SM00355">
    <property type="entry name" value="ZnF_C2H2"/>
    <property type="match status" value="11"/>
</dbReference>
<dbReference type="Proteomes" id="UP001642483">
    <property type="component" value="Unassembled WGS sequence"/>
</dbReference>
<name>A0ABP0GER5_CLALP</name>
<sequence>MSSRRKSRPVRRLDARCVAADETDEGSGNVAESVSRDVPDSPLRLLGNEARESNSEDEAAVFSVLPNGDSAMRPDKPPEGVYVLEPQAVSDDEGSVAMTTKADKFNQNESLERKRLRDIIEESLENSEGYHGNVTRDGLDLSVKRRKTDDDLNDRSRVTMTSLHADDVSSELVNEELSSKYEKLVQLLTQQHPLVESMQEVGLTRHDLASLQRIRSQLGFQTDVINEDKEHEASSSWNAATSNNHNWQNEDELTDYEKLQDICGPHTPAFPATTFSAPAFQPAVAAAVMASLVASTSGQQQEFLHNKLKQSPGPIAQVSSSSFASSSGQYQASADSMDTITAGTVSSGVGSIKKGTLDPTSFDEDVFDKYITKYTAKNSCMQPQCPHINRDHYHCTDSDCNFQRFTNKSDVIRHYNMHKKRDNSLAHGFMRFAPNDNCTPQFGLCHFKGKSTHYHCLHTNCCKVYTSTSDVMTHENFHKKNQQFVTNGFQRYRATELCGADHCPFSSQRTTHFHCTRRDCNFTFKNKCDIEKHKAYHTRDDAYTRQGFKKFYKNEPCNFPSCAWNRTANHFHCLRKNCDFSFTSTSQMVSHKRKHDRQDLMGVDTNRSPVPPTLFESRGNQPKYDPAFYQETARKVLAKIPSSVAAGALPKKLSDFASKPESSSLQAALLPVSTSSTASPSEDGSFQLQQERPPPPYMEVPDNSTLHQSPDYEENDGYHGDDQDNWTKTTTSQRIKGEFKSRSTGNNEESEALNLSSKGTVQSDEVKSEADADEDPTQAVLKYFRGLASGECALPACVFASRHHFHCIVQDCCALFVDKQLVLSHTLFHERLERSGITQVTCTDLPFLCPSTSRAESSRDPDSPPPGYIALSMTNRTRIVAKPIDAELQEVPTERKSPETVSRLPRISSENLTPVDASRSAMLGYLRMIQEKSLLASGEAGKSPYMTMQIPAQQSLKIHGDSSRLNDGYLHVRPGMACTRQDCKYLMQNHWHCTLNRCRYVCKSLGKAQTHREAHDSLEAYAKAAKECFKSYTVKKNCPNPNCEFRLRGHYHCLKPGCQFVTIGTSKLPWHMKKHEKIAKREASGFKYFTKKEQCGKCECKYNGLFSHYHCIRAGCAFAFQYKHQMSTHVRKHLRRMLGRSYTGTNLSDEADVDHTNVDSGDDSLPLIVDEADEIEQRPGVAADSFSYQARPSNPTNELSQLQLAVLEQLSRGSKSSFPPTNEGFDMMNMDTSGMNTSSLNGDDMSTDDEVLDLRAGNAQDADSNSLASGSNGYCNEQQVLPEADKYNEDDGHTMAQESLLPSKQNDELGQGSFFNKFKLNNDVMEGFKRFESSENCGDPECVYTCKVSHYHCLREDCNYRFTGRTHMFKHHQHHERVAGLVRDDFKRFKPSQSCEMDGCRYDGTSTHFHCLRCDFKCADTAKVGTHRRLHVKNDTLEQWGFERLRGKDDCRRENCKYRERNTSHFHCLQPGCSYTVVGLSSIEQHYKKHKMMTQASPQVNFNILAKHFINQSADSSFNSSNYADSPVNAHNVSCSFPFSASSSTPSMGERNSTRSSPVREDRAVASPTFNTSLLTSQLNPGMLQAGAEVTSVDFSKTLNLSLGDRSGAIAGVSL</sequence>
<feature type="region of interest" description="Disordered" evidence="2">
    <location>
        <begin position="668"/>
        <end position="774"/>
    </location>
</feature>
<dbReference type="InterPro" id="IPR040373">
    <property type="entry name" value="CASZ1"/>
</dbReference>
<keyword evidence="1" id="KW-0862">Zinc</keyword>
<keyword evidence="1" id="KW-0479">Metal-binding</keyword>
<evidence type="ECO:0000259" key="3">
    <source>
        <dbReference type="PROSITE" id="PS50157"/>
    </source>
</evidence>
<evidence type="ECO:0000256" key="1">
    <source>
        <dbReference type="PROSITE-ProRule" id="PRU00042"/>
    </source>
</evidence>
<feature type="domain" description="C2H2-type" evidence="3">
    <location>
        <begin position="1351"/>
        <end position="1375"/>
    </location>
</feature>